<dbReference type="SUPFAM" id="SSF64518">
    <property type="entry name" value="Phase 1 flagellin"/>
    <property type="match status" value="1"/>
</dbReference>
<proteinExistence type="predicted"/>
<accession>A0A316G7E4</accession>
<keyword evidence="1" id="KW-0175">Coiled coil</keyword>
<protein>
    <submittedName>
        <fullName evidence="3">Flagellar hook-associated protein 3 FlgL</fullName>
    </submittedName>
</protein>
<keyword evidence="3" id="KW-0969">Cilium</keyword>
<dbReference type="AlphaFoldDB" id="A0A316G7E4"/>
<keyword evidence="4" id="KW-1185">Reference proteome</keyword>
<name>A0A316G7E4_9RHOB</name>
<evidence type="ECO:0000259" key="2">
    <source>
        <dbReference type="Pfam" id="PF00700"/>
    </source>
</evidence>
<dbReference type="InterPro" id="IPR046358">
    <property type="entry name" value="Flagellin_C"/>
</dbReference>
<dbReference type="RefSeq" id="WP_109759264.1">
    <property type="nucleotide sequence ID" value="NZ_CP034588.1"/>
</dbReference>
<dbReference type="EMBL" id="QGGV01000004">
    <property type="protein sequence ID" value="PWK56583.1"/>
    <property type="molecule type" value="Genomic_DNA"/>
</dbReference>
<feature type="coiled-coil region" evidence="1">
    <location>
        <begin position="262"/>
        <end position="296"/>
    </location>
</feature>
<sequence length="335" mass="34683">MTVTSLGDLSSNLQLRRDTTRIKGDLQRLTRELSSGVADNLVGRFRGNFSPLNGVERGIARAESYLVAIAEHQLSVTGQQTALANLAALGDIAGPLMSVQDTGDAVLLRNAGHDALSRLSSALSNLNVQSGGRTLFSGVALDGPVVADADAILSAIETEIATQGAVTASAVAQVVADFFAVGGGYDTVGYLGGAVAASGPQLSDGEVAGALATAQDQGVRDYLAGFAMAGLLGRDVLSGDTGEQGRLARLSGEHLHRATSGLVDLQARIGTAEGQIARAKAEVMAESEDLRIARTELIGADPYETAVDLQMAESQLQTLYTITARLSRLSLTDYL</sequence>
<organism evidence="3 4">
    <name type="scientific">Silicimonas algicola</name>
    <dbReference type="NCBI Taxonomy" id="1826607"/>
    <lineage>
        <taxon>Bacteria</taxon>
        <taxon>Pseudomonadati</taxon>
        <taxon>Pseudomonadota</taxon>
        <taxon>Alphaproteobacteria</taxon>
        <taxon>Rhodobacterales</taxon>
        <taxon>Paracoccaceae</taxon>
    </lineage>
</organism>
<dbReference type="KEGG" id="salo:EF888_21565"/>
<comment type="caution">
    <text evidence="3">The sequence shown here is derived from an EMBL/GenBank/DDBJ whole genome shotgun (WGS) entry which is preliminary data.</text>
</comment>
<evidence type="ECO:0000313" key="3">
    <source>
        <dbReference type="EMBL" id="PWK56583.1"/>
    </source>
</evidence>
<gene>
    <name evidence="3" type="ORF">C8D95_104256</name>
</gene>
<reference evidence="3 4" key="1">
    <citation type="submission" date="2018-05" db="EMBL/GenBank/DDBJ databases">
        <title>Genomic Encyclopedia of Type Strains, Phase IV (KMG-IV): sequencing the most valuable type-strain genomes for metagenomic binning, comparative biology and taxonomic classification.</title>
        <authorList>
            <person name="Goeker M."/>
        </authorList>
    </citation>
    <scope>NUCLEOTIDE SEQUENCE [LARGE SCALE GENOMIC DNA]</scope>
    <source>
        <strain evidence="3 4">DSM 103371</strain>
    </source>
</reference>
<keyword evidence="3" id="KW-0966">Cell projection</keyword>
<evidence type="ECO:0000256" key="1">
    <source>
        <dbReference type="SAM" id="Coils"/>
    </source>
</evidence>
<keyword evidence="3" id="KW-0282">Flagellum</keyword>
<dbReference type="OrthoDB" id="7312911at2"/>
<feature type="domain" description="Flagellin C-terminal" evidence="2">
    <location>
        <begin position="257"/>
        <end position="335"/>
    </location>
</feature>
<dbReference type="Pfam" id="PF00700">
    <property type="entry name" value="Flagellin_C"/>
    <property type="match status" value="1"/>
</dbReference>
<dbReference type="Proteomes" id="UP000245390">
    <property type="component" value="Unassembled WGS sequence"/>
</dbReference>
<evidence type="ECO:0000313" key="4">
    <source>
        <dbReference type="Proteomes" id="UP000245390"/>
    </source>
</evidence>